<comment type="caution">
    <text evidence="3">The sequence shown here is derived from an EMBL/GenBank/DDBJ whole genome shotgun (WGS) entry which is preliminary data.</text>
</comment>
<keyword evidence="4" id="KW-1185">Reference proteome</keyword>
<evidence type="ECO:0000313" key="3">
    <source>
        <dbReference type="EMBL" id="ROO85450.1"/>
    </source>
</evidence>
<dbReference type="AlphaFoldDB" id="A0A3N1CVY8"/>
<feature type="transmembrane region" description="Helical" evidence="1">
    <location>
        <begin position="108"/>
        <end position="128"/>
    </location>
</feature>
<organism evidence="3 4">
    <name type="scientific">Actinocorallia herbida</name>
    <dbReference type="NCBI Taxonomy" id="58109"/>
    <lineage>
        <taxon>Bacteria</taxon>
        <taxon>Bacillati</taxon>
        <taxon>Actinomycetota</taxon>
        <taxon>Actinomycetes</taxon>
        <taxon>Streptosporangiales</taxon>
        <taxon>Thermomonosporaceae</taxon>
        <taxon>Actinocorallia</taxon>
    </lineage>
</organism>
<keyword evidence="1" id="KW-0472">Membrane</keyword>
<feature type="transmembrane region" description="Helical" evidence="1">
    <location>
        <begin position="69"/>
        <end position="87"/>
    </location>
</feature>
<dbReference type="EMBL" id="RJKE01000001">
    <property type="protein sequence ID" value="ROO85450.1"/>
    <property type="molecule type" value="Genomic_DNA"/>
</dbReference>
<name>A0A3N1CVY8_9ACTN</name>
<dbReference type="Proteomes" id="UP000272400">
    <property type="component" value="Unassembled WGS sequence"/>
</dbReference>
<feature type="domain" description="DUF1206" evidence="2">
    <location>
        <begin position="108"/>
        <end position="175"/>
    </location>
</feature>
<dbReference type="InterPro" id="IPR009597">
    <property type="entry name" value="DUF1206"/>
</dbReference>
<feature type="transmembrane region" description="Helical" evidence="1">
    <location>
        <begin position="202"/>
        <end position="223"/>
    </location>
</feature>
<dbReference type="OrthoDB" id="4552598at2"/>
<evidence type="ECO:0000259" key="2">
    <source>
        <dbReference type="Pfam" id="PF06724"/>
    </source>
</evidence>
<keyword evidence="1" id="KW-0812">Transmembrane</keyword>
<gene>
    <name evidence="3" type="ORF">EDD29_2994</name>
</gene>
<protein>
    <submittedName>
        <fullName evidence="3">Uncharacterized protein DUF1206</fullName>
    </submittedName>
</protein>
<feature type="domain" description="DUF1206" evidence="2">
    <location>
        <begin position="24"/>
        <end position="91"/>
    </location>
</feature>
<feature type="transmembrane region" description="Helical" evidence="1">
    <location>
        <begin position="31"/>
        <end position="49"/>
    </location>
</feature>
<keyword evidence="1" id="KW-1133">Transmembrane helix</keyword>
<dbReference type="Pfam" id="PF06724">
    <property type="entry name" value="DUF1206"/>
    <property type="match status" value="3"/>
</dbReference>
<sequence length="274" mass="28296">MVTNAERSVRSASRGSAMGAAARLGLAGRGVLYLLMGVLALRVAFGAGGQEADSSGAVQTLARQPGGEVMLWLLVAGLFGLALWRLAEAAFGAAGPDGHKASARAMSLGRGVFYTGLGTTTLLFVLGARGQKSSDEQSRDLTGRAMHDLPGGRWLVLLAGVVLVGGALWMAYKSVVKRDFMDKLHVSGQARPVVETLGRVGYAARCTVFTGVGVFLAYAGATVDPGKAEGVDGTLRELAAAPFGPWLLAVVAAGLTVFGVYSACEARWRNVTPG</sequence>
<feature type="transmembrane region" description="Helical" evidence="1">
    <location>
        <begin position="154"/>
        <end position="172"/>
    </location>
</feature>
<evidence type="ECO:0000313" key="4">
    <source>
        <dbReference type="Proteomes" id="UP000272400"/>
    </source>
</evidence>
<accession>A0A3N1CVY8</accession>
<feature type="domain" description="DUF1206" evidence="2">
    <location>
        <begin position="200"/>
        <end position="269"/>
    </location>
</feature>
<evidence type="ECO:0000256" key="1">
    <source>
        <dbReference type="SAM" id="Phobius"/>
    </source>
</evidence>
<feature type="transmembrane region" description="Helical" evidence="1">
    <location>
        <begin position="243"/>
        <end position="264"/>
    </location>
</feature>
<proteinExistence type="predicted"/>
<reference evidence="3 4" key="1">
    <citation type="submission" date="2018-11" db="EMBL/GenBank/DDBJ databases">
        <title>Sequencing the genomes of 1000 actinobacteria strains.</title>
        <authorList>
            <person name="Klenk H.-P."/>
        </authorList>
    </citation>
    <scope>NUCLEOTIDE SEQUENCE [LARGE SCALE GENOMIC DNA]</scope>
    <source>
        <strain evidence="3 4">DSM 44254</strain>
    </source>
</reference>